<evidence type="ECO:0000313" key="2">
    <source>
        <dbReference type="EnsemblPlants" id="Ma11_p17560.1"/>
    </source>
</evidence>
<accession>A0A804L8X7</accession>
<dbReference type="PANTHER" id="PTHR11921">
    <property type="entry name" value="SUCCINATE DEHYDROGENASE IRON-SULFUR PROTEIN"/>
    <property type="match status" value="1"/>
</dbReference>
<dbReference type="PANTHER" id="PTHR11921:SF29">
    <property type="entry name" value="SUCCINATE DEHYDROGENASE [UBIQUINONE] IRON-SULFUR SUBUNIT, MITOCHONDRIAL"/>
    <property type="match status" value="1"/>
</dbReference>
<dbReference type="Gramene" id="Ma11_t17560.1">
    <property type="protein sequence ID" value="Ma11_p17560.1"/>
    <property type="gene ID" value="Ma11_g17560"/>
</dbReference>
<reference evidence="2" key="2">
    <citation type="submission" date="2021-05" db="UniProtKB">
        <authorList>
            <consortium name="EnsemblPlants"/>
        </authorList>
    </citation>
    <scope>IDENTIFICATION</scope>
    <source>
        <strain evidence="2">subsp. malaccensis</strain>
    </source>
</reference>
<evidence type="ECO:0000313" key="1">
    <source>
        <dbReference type="EMBL" id="CAG1864877.1"/>
    </source>
</evidence>
<protein>
    <submittedName>
        <fullName evidence="1">(wild Malaysian banana) hypothetical protein</fullName>
    </submittedName>
</protein>
<dbReference type="PROSITE" id="PS00198">
    <property type="entry name" value="4FE4S_FER_1"/>
    <property type="match status" value="1"/>
</dbReference>
<dbReference type="EnsemblPlants" id="Ma11_t17560.1">
    <property type="protein sequence ID" value="Ma11_p17560.1"/>
    <property type="gene ID" value="Ma11_g17560"/>
</dbReference>
<reference evidence="1" key="1">
    <citation type="submission" date="2021-03" db="EMBL/GenBank/DDBJ databases">
        <authorList>
            <consortium name="Genoscope - CEA"/>
            <person name="William W."/>
        </authorList>
    </citation>
    <scope>NUCLEOTIDE SEQUENCE</scope>
    <source>
        <strain evidence="1">Doubled-haploid Pahang</strain>
    </source>
</reference>
<dbReference type="Pfam" id="PF13534">
    <property type="entry name" value="Fer4_17"/>
    <property type="match status" value="1"/>
</dbReference>
<dbReference type="InterPro" id="IPR009051">
    <property type="entry name" value="Helical_ferredxn"/>
</dbReference>
<name>A0A804L8X7_MUSAM</name>
<dbReference type="Gene3D" id="1.10.1060.10">
    <property type="entry name" value="Alpha-helical ferredoxin"/>
    <property type="match status" value="1"/>
</dbReference>
<proteinExistence type="predicted"/>
<dbReference type="Proteomes" id="UP000012960">
    <property type="component" value="Unplaced"/>
</dbReference>
<dbReference type="SUPFAM" id="SSF46548">
    <property type="entry name" value="alpha-helical ferredoxin"/>
    <property type="match status" value="1"/>
</dbReference>
<organism evidence="2 3">
    <name type="scientific">Musa acuminata subsp. malaccensis</name>
    <name type="common">Wild banana</name>
    <name type="synonym">Musa malaccensis</name>
    <dbReference type="NCBI Taxonomy" id="214687"/>
    <lineage>
        <taxon>Eukaryota</taxon>
        <taxon>Viridiplantae</taxon>
        <taxon>Streptophyta</taxon>
        <taxon>Embryophyta</taxon>
        <taxon>Tracheophyta</taxon>
        <taxon>Spermatophyta</taxon>
        <taxon>Magnoliopsida</taxon>
        <taxon>Liliopsida</taxon>
        <taxon>Zingiberales</taxon>
        <taxon>Musaceae</taxon>
        <taxon>Musa</taxon>
    </lineage>
</organism>
<dbReference type="InterPro" id="IPR050573">
    <property type="entry name" value="SDH/FRD_Iron-Sulfur"/>
</dbReference>
<dbReference type="EMBL" id="HG996475">
    <property type="protein sequence ID" value="CAG1864877.1"/>
    <property type="molecule type" value="Genomic_DNA"/>
</dbReference>
<dbReference type="InterPro" id="IPR017900">
    <property type="entry name" value="4Fe4S_Fe_S_CS"/>
</dbReference>
<keyword evidence="3" id="KW-1185">Reference proteome</keyword>
<gene>
    <name evidence="1" type="ORF">GSMUA_07510.1</name>
</gene>
<dbReference type="AlphaFoldDB" id="A0A804L8X7"/>
<dbReference type="InParanoid" id="A0A804L8X7"/>
<evidence type="ECO:0000313" key="3">
    <source>
        <dbReference type="Proteomes" id="UP000012960"/>
    </source>
</evidence>
<sequence>MYECILCACCWTSCPSCWWNPEVYLGPVALLHAHSWDQNTKVRLDAVNDEFKPYRYHTIMNCAHACPMGLNPVKQIEYRSKSFSFIKFFLRYHLLL</sequence>
<dbReference type="GO" id="GO:0051536">
    <property type="term" value="F:iron-sulfur cluster binding"/>
    <property type="evidence" value="ECO:0007669"/>
    <property type="project" value="InterPro"/>
</dbReference>